<accession>G9EK77</accession>
<dbReference type="eggNOG" id="ENOG5031DRB">
    <property type="taxonomic scope" value="Bacteria"/>
</dbReference>
<sequence>MQAGALKKFVIKLKNRIESEKHSEEEINCVTRLTALLCTLDDEEELTSTQIHHPDVYHELKNLYAHLGNKELEITELLPLLIRSSRMLGYAEQQELGEYPLGKLDNKIKAKKIQEKEKLEDIIFLLRTIFYLIHRYCTTEQLALLPFLIHFRTSTTDEERRSELAIFNCLNENITESLKFFLAHKYYTNMRSLKECDELKAVSKLIPSKLQDFIAATDEHQRIYISLRQVVMKQTPDELDELLHLLETDFTQQKDQSYIGAQQFAHTIKRLMPPLTQREARLLHNTSFFFSLEHYKIDSKTDPHFRHSLISPSTETTQSTVEKKQLSIRGIAVKYNFFEKLALKQGRLKTLVESYETQTEHSTNNV</sequence>
<organism evidence="1 2">
    <name type="scientific">Legionella drancourtii LLAP12</name>
    <dbReference type="NCBI Taxonomy" id="658187"/>
    <lineage>
        <taxon>Bacteria</taxon>
        <taxon>Pseudomonadati</taxon>
        <taxon>Pseudomonadota</taxon>
        <taxon>Gammaproteobacteria</taxon>
        <taxon>Legionellales</taxon>
        <taxon>Legionellaceae</taxon>
        <taxon>Legionella</taxon>
    </lineage>
</organism>
<evidence type="ECO:0000313" key="2">
    <source>
        <dbReference type="Proteomes" id="UP000002770"/>
    </source>
</evidence>
<reference evidence="1 2" key="1">
    <citation type="journal article" date="2011" name="BMC Genomics">
        <title>Insight into cross-talk between intra-amoebal pathogens.</title>
        <authorList>
            <person name="Gimenez G."/>
            <person name="Bertelli C."/>
            <person name="Moliner C."/>
            <person name="Robert C."/>
            <person name="Raoult D."/>
            <person name="Fournier P.E."/>
            <person name="Greub G."/>
        </authorList>
    </citation>
    <scope>NUCLEOTIDE SEQUENCE [LARGE SCALE GENOMIC DNA]</scope>
    <source>
        <strain evidence="1 2">LLAP12</strain>
    </source>
</reference>
<gene>
    <name evidence="1" type="ORF">LDG_5600</name>
</gene>
<dbReference type="AlphaFoldDB" id="G9EK77"/>
<name>G9EK77_9GAMM</name>
<protein>
    <submittedName>
        <fullName evidence="1">Uncharacterized protein</fullName>
    </submittedName>
</protein>
<dbReference type="Proteomes" id="UP000002770">
    <property type="component" value="Unassembled WGS sequence"/>
</dbReference>
<dbReference type="EMBL" id="JH413801">
    <property type="protein sequence ID" value="EHL32228.1"/>
    <property type="molecule type" value="Genomic_DNA"/>
</dbReference>
<dbReference type="OrthoDB" id="5650429at2"/>
<dbReference type="RefSeq" id="WP_006869574.1">
    <property type="nucleotide sequence ID" value="NZ_JH413801.1"/>
</dbReference>
<dbReference type="InParanoid" id="G9EK77"/>
<proteinExistence type="predicted"/>
<evidence type="ECO:0000313" key="1">
    <source>
        <dbReference type="EMBL" id="EHL32228.1"/>
    </source>
</evidence>
<dbReference type="HOGENOM" id="CLU_054364_0_0_6"/>
<keyword evidence="2" id="KW-1185">Reference proteome</keyword>